<proteinExistence type="predicted"/>
<dbReference type="RefSeq" id="WP_228455489.1">
    <property type="nucleotide sequence ID" value="NZ_CACVBR010000009.1"/>
</dbReference>
<reference evidence="1 2" key="1">
    <citation type="submission" date="2020-01" db="EMBL/GenBank/DDBJ databases">
        <authorList>
            <person name="Rodrigo-Torres L."/>
            <person name="Arahal R. D."/>
            <person name="Lucena T."/>
        </authorList>
    </citation>
    <scope>NUCLEOTIDE SEQUENCE [LARGE SCALE GENOMIC DNA]</scope>
    <source>
        <strain evidence="1 2">CECT 9293</strain>
    </source>
</reference>
<evidence type="ECO:0000313" key="2">
    <source>
        <dbReference type="Proteomes" id="UP000445144"/>
    </source>
</evidence>
<dbReference type="EMBL" id="CACVBR010000009">
    <property type="protein sequence ID" value="CAA7195198.1"/>
    <property type="molecule type" value="Genomic_DNA"/>
</dbReference>
<keyword evidence="2" id="KW-1185">Reference proteome</keyword>
<organism evidence="1 2">
    <name type="scientific">Chryseobacterium potabilaquae</name>
    <dbReference type="NCBI Taxonomy" id="2675057"/>
    <lineage>
        <taxon>Bacteria</taxon>
        <taxon>Pseudomonadati</taxon>
        <taxon>Bacteroidota</taxon>
        <taxon>Flavobacteriia</taxon>
        <taxon>Flavobacteriales</taxon>
        <taxon>Weeksellaceae</taxon>
        <taxon>Chryseobacterium group</taxon>
        <taxon>Chryseobacterium</taxon>
    </lineage>
</organism>
<evidence type="ECO:0000313" key="1">
    <source>
        <dbReference type="EMBL" id="CAA7195198.1"/>
    </source>
</evidence>
<gene>
    <name evidence="1" type="ORF">CHRY9293_01429</name>
</gene>
<protein>
    <submittedName>
        <fullName evidence="1">Uncharacterized protein</fullName>
    </submittedName>
</protein>
<dbReference type="AlphaFoldDB" id="A0A6N4X9Y4"/>
<accession>A0A6N4X9Y4</accession>
<dbReference type="Proteomes" id="UP000445144">
    <property type="component" value="Unassembled WGS sequence"/>
</dbReference>
<sequence>MNPKILKQKNVKSIVIKDVEYFDVLDIKENHPDLKVDVKEIIIIDGIPLIRAEYIEILTEFDNNIKSMFGKK</sequence>
<name>A0A6N4X9Y4_9FLAO</name>